<protein>
    <submittedName>
        <fullName evidence="2">Uncharacterized protein</fullName>
    </submittedName>
</protein>
<evidence type="ECO:0000313" key="2">
    <source>
        <dbReference type="EMBL" id="KAF7311110.1"/>
    </source>
</evidence>
<gene>
    <name evidence="2" type="ORF">HMN09_00655200</name>
</gene>
<comment type="caution">
    <text evidence="2">The sequence shown here is derived from an EMBL/GenBank/DDBJ whole genome shotgun (WGS) entry which is preliminary data.</text>
</comment>
<feature type="region of interest" description="Disordered" evidence="1">
    <location>
        <begin position="1"/>
        <end position="75"/>
    </location>
</feature>
<dbReference type="AlphaFoldDB" id="A0A8H6T834"/>
<feature type="compositionally biased region" description="Polar residues" evidence="1">
    <location>
        <begin position="206"/>
        <end position="226"/>
    </location>
</feature>
<evidence type="ECO:0000313" key="3">
    <source>
        <dbReference type="Proteomes" id="UP000613580"/>
    </source>
</evidence>
<evidence type="ECO:0000256" key="1">
    <source>
        <dbReference type="SAM" id="MobiDB-lite"/>
    </source>
</evidence>
<accession>A0A8H6T834</accession>
<organism evidence="2 3">
    <name type="scientific">Mycena chlorophos</name>
    <name type="common">Agaric fungus</name>
    <name type="synonym">Agaricus chlorophos</name>
    <dbReference type="NCBI Taxonomy" id="658473"/>
    <lineage>
        <taxon>Eukaryota</taxon>
        <taxon>Fungi</taxon>
        <taxon>Dikarya</taxon>
        <taxon>Basidiomycota</taxon>
        <taxon>Agaricomycotina</taxon>
        <taxon>Agaricomycetes</taxon>
        <taxon>Agaricomycetidae</taxon>
        <taxon>Agaricales</taxon>
        <taxon>Marasmiineae</taxon>
        <taxon>Mycenaceae</taxon>
        <taxon>Mycena</taxon>
    </lineage>
</organism>
<keyword evidence="3" id="KW-1185">Reference proteome</keyword>
<feature type="compositionally biased region" description="Polar residues" evidence="1">
    <location>
        <begin position="247"/>
        <end position="256"/>
    </location>
</feature>
<dbReference type="Proteomes" id="UP000613580">
    <property type="component" value="Unassembled WGS sequence"/>
</dbReference>
<proteinExistence type="predicted"/>
<sequence>MFSWLASESRKQEPAAPPAETSHDRILSEIFAGPETPPDESTMEGPSTMNLYDPFDGQLLGTLSSSEADDSGKSNNAMWSHLSRVMELQNQISRLHLDLEEVGTGTESKGKKSRSRATSISRVVMEDVGEEGVDGTRDEEAELSRAREEQFAKLSGQFRGKKQAINDIMTKLDALSRAVTDFHALQAPKIDFANPRQDSIPATGTVTATDSLASPTFTDPRSYTVTESRKASLQRHEPETPQLVESPISTTENLLP</sequence>
<dbReference type="OrthoDB" id="2537650at2759"/>
<name>A0A8H6T834_MYCCL</name>
<feature type="compositionally biased region" description="Basic and acidic residues" evidence="1">
    <location>
        <begin position="227"/>
        <end position="239"/>
    </location>
</feature>
<feature type="region of interest" description="Disordered" evidence="1">
    <location>
        <begin position="206"/>
        <end position="256"/>
    </location>
</feature>
<reference evidence="2" key="1">
    <citation type="submission" date="2020-05" db="EMBL/GenBank/DDBJ databases">
        <title>Mycena genomes resolve the evolution of fungal bioluminescence.</title>
        <authorList>
            <person name="Tsai I.J."/>
        </authorList>
    </citation>
    <scope>NUCLEOTIDE SEQUENCE</scope>
    <source>
        <strain evidence="2">110903Hualien_Pintung</strain>
    </source>
</reference>
<dbReference type="EMBL" id="JACAZE010000007">
    <property type="protein sequence ID" value="KAF7311110.1"/>
    <property type="molecule type" value="Genomic_DNA"/>
</dbReference>